<organism evidence="2 3">
    <name type="scientific">Rhodococcus baikonurensis</name>
    <dbReference type="NCBI Taxonomy" id="172041"/>
    <lineage>
        <taxon>Bacteria</taxon>
        <taxon>Bacillati</taxon>
        <taxon>Actinomycetota</taxon>
        <taxon>Actinomycetes</taxon>
        <taxon>Mycobacteriales</taxon>
        <taxon>Nocardiaceae</taxon>
        <taxon>Rhodococcus</taxon>
        <taxon>Rhodococcus erythropolis group</taxon>
    </lineage>
</organism>
<feature type="transmembrane region" description="Helical" evidence="1">
    <location>
        <begin position="7"/>
        <end position="25"/>
    </location>
</feature>
<gene>
    <name evidence="2" type="ORF">ACFFQ6_27980</name>
</gene>
<evidence type="ECO:0008006" key="4">
    <source>
        <dbReference type="Google" id="ProtNLM"/>
    </source>
</evidence>
<comment type="caution">
    <text evidence="2">The sequence shown here is derived from an EMBL/GenBank/DDBJ whole genome shotgun (WGS) entry which is preliminary data.</text>
</comment>
<dbReference type="Proteomes" id="UP001589587">
    <property type="component" value="Unassembled WGS sequence"/>
</dbReference>
<dbReference type="EMBL" id="JBHMAS010000071">
    <property type="protein sequence ID" value="MFB9783547.1"/>
    <property type="molecule type" value="Genomic_DNA"/>
</dbReference>
<name>A0ABV5XNP1_9NOCA</name>
<evidence type="ECO:0000313" key="2">
    <source>
        <dbReference type="EMBL" id="MFB9783547.1"/>
    </source>
</evidence>
<evidence type="ECO:0000313" key="3">
    <source>
        <dbReference type="Proteomes" id="UP001589587"/>
    </source>
</evidence>
<accession>A0ABV5XNP1</accession>
<keyword evidence="1" id="KW-1133">Transmembrane helix</keyword>
<proteinExistence type="predicted"/>
<keyword evidence="1" id="KW-0812">Transmembrane</keyword>
<keyword evidence="1" id="KW-0472">Membrane</keyword>
<protein>
    <recommendedName>
        <fullName evidence="4">Mce-associated membrane protein</fullName>
    </recommendedName>
</protein>
<sequence length="197" mass="21125">MSTARKLVLLVIVAVIVAGLVVLFVDFESEDTGTATSAAPYSTTPSTAATITSTSSAIIDVPSNPDTDAAEDTVRQALSVAFTWYPATDRSPTDAYARARKWFTESLAKSLLVDVHTERGPGAQWGQWASDNAKIVADVNVGCSGCPPDTDTLIHRVANIHRTAISSHETTTITPDTTVWITLTKDGGEWLIDNIRY</sequence>
<dbReference type="RefSeq" id="WP_054781226.1">
    <property type="nucleotide sequence ID" value="NZ_JBHMAS010000071.1"/>
</dbReference>
<reference evidence="2 3" key="1">
    <citation type="submission" date="2024-09" db="EMBL/GenBank/DDBJ databases">
        <authorList>
            <person name="Sun Q."/>
            <person name="Mori K."/>
        </authorList>
    </citation>
    <scope>NUCLEOTIDE SEQUENCE [LARGE SCALE GENOMIC DNA]</scope>
    <source>
        <strain evidence="2 3">JCM 11411</strain>
    </source>
</reference>
<keyword evidence="3" id="KW-1185">Reference proteome</keyword>
<evidence type="ECO:0000256" key="1">
    <source>
        <dbReference type="SAM" id="Phobius"/>
    </source>
</evidence>